<evidence type="ECO:0000313" key="2">
    <source>
        <dbReference type="Proteomes" id="UP001210925"/>
    </source>
</evidence>
<accession>A0AAD5UE25</accession>
<dbReference type="AlphaFoldDB" id="A0AAD5UE25"/>
<name>A0AAD5UE25_9FUNG</name>
<comment type="caution">
    <text evidence="1">The sequence shown here is derived from an EMBL/GenBank/DDBJ whole genome shotgun (WGS) entry which is preliminary data.</text>
</comment>
<reference evidence="1" key="1">
    <citation type="submission" date="2020-05" db="EMBL/GenBank/DDBJ databases">
        <title>Phylogenomic resolution of chytrid fungi.</title>
        <authorList>
            <person name="Stajich J.E."/>
            <person name="Amses K."/>
            <person name="Simmons R."/>
            <person name="Seto K."/>
            <person name="Myers J."/>
            <person name="Bonds A."/>
            <person name="Quandt C.A."/>
            <person name="Barry K."/>
            <person name="Liu P."/>
            <person name="Grigoriev I."/>
            <person name="Longcore J.E."/>
            <person name="James T.Y."/>
        </authorList>
    </citation>
    <scope>NUCLEOTIDE SEQUENCE</scope>
    <source>
        <strain evidence="1">PLAUS21</strain>
    </source>
</reference>
<proteinExistence type="predicted"/>
<dbReference type="EMBL" id="JADGKB010000139">
    <property type="protein sequence ID" value="KAJ3252502.1"/>
    <property type="molecule type" value="Genomic_DNA"/>
</dbReference>
<gene>
    <name evidence="1" type="ORF">HK103_001440</name>
</gene>
<organism evidence="1 2">
    <name type="scientific">Boothiomyces macroporosus</name>
    <dbReference type="NCBI Taxonomy" id="261099"/>
    <lineage>
        <taxon>Eukaryota</taxon>
        <taxon>Fungi</taxon>
        <taxon>Fungi incertae sedis</taxon>
        <taxon>Chytridiomycota</taxon>
        <taxon>Chytridiomycota incertae sedis</taxon>
        <taxon>Chytridiomycetes</taxon>
        <taxon>Rhizophydiales</taxon>
        <taxon>Terramycetaceae</taxon>
        <taxon>Boothiomyces</taxon>
    </lineage>
</organism>
<sequence>MLKKFTDTLTFKREKSMETLRHRLSRISLDFNPRRKSDLFEIPPAAEPEFQEPEFIAFNGRKSIVNMMFELGGIEPL</sequence>
<dbReference type="Proteomes" id="UP001210925">
    <property type="component" value="Unassembled WGS sequence"/>
</dbReference>
<keyword evidence="2" id="KW-1185">Reference proteome</keyword>
<protein>
    <submittedName>
        <fullName evidence="1">Uncharacterized protein</fullName>
    </submittedName>
</protein>
<evidence type="ECO:0000313" key="1">
    <source>
        <dbReference type="EMBL" id="KAJ3252502.1"/>
    </source>
</evidence>